<keyword evidence="5" id="KW-0067">ATP-binding</keyword>
<accession>A0ABT9I2P6</accession>
<dbReference type="SUPFAM" id="SSF158745">
    <property type="entry name" value="LanC-like"/>
    <property type="match status" value="1"/>
</dbReference>
<dbReference type="Pfam" id="PF00069">
    <property type="entry name" value="Pkinase"/>
    <property type="match status" value="1"/>
</dbReference>
<protein>
    <submittedName>
        <fullName evidence="7">Class III lanthionine synthetase LanKC</fullName>
    </submittedName>
</protein>
<dbReference type="SUPFAM" id="SSF56112">
    <property type="entry name" value="Protein kinase-like (PK-like)"/>
    <property type="match status" value="1"/>
</dbReference>
<dbReference type="PANTHER" id="PTHR24351">
    <property type="entry name" value="RIBOSOMAL PROTEIN S6 KINASE"/>
    <property type="match status" value="1"/>
</dbReference>
<keyword evidence="4" id="KW-0418">Kinase</keyword>
<evidence type="ECO:0000256" key="2">
    <source>
        <dbReference type="ARBA" id="ARBA00022679"/>
    </source>
</evidence>
<sequence>MRDLNVHPDFYIPFEWRKPQSEYYDFVSAILPVSWRLRQDYFWTHVMSPDDAKPVQGWKIHVSSRWGNEYQTLEKVVPICLAHQTEFKFASDSKILKTLLGKNCTRSASGKFITIYPSDATRFKALLDALYLVLKDEDGPYILSDRPYKDAKVLFYRYGGFKSFEVKDNFNRTTACIINADFQYTEDKRDAQFILPDFIDDTLLLALSDKESTEQSTTLDVDTSLFGGRYDMQSVIKFSNAGGVYLAEDATTKETVIVKEARPHVGVDADEDCIARLHKEFRILQRLADTGIAPQAYGLFQEWQHWYLAQQIVDGQTLRSYQLQQCRIIHSHTTDEQMRDWVANTIQIAASCICVLQAVHDRGIVFGDLSLNNLMIDPNTLGIKLIDFEGACEPGVDVAVNFYTPGFAKSERLSRDCVDYPDDVYALGCVLVAMFMPSSTLINLKQDYAEVFFSALQRDIGLPPQYLDCVRYLLTEPEADLQHALSLLSDADATSVHAIRLNTEVQHADVQARATVLIDDVLRYNLHHLQLDRRDRVLPLGPESQHALAVDHGAAGVVYAWHHLTGQIPEDLYNWFVRRTQMATELLPGLLNGAAGLAWVLHDLDISDTADRILQQAATSRQLYSNMSLGYGAAGYGYSLLHRWHKTGDSKALAAACRVAAVLQEKASERDGALYWESESAPSGIGVGLWEGGSGIALFLLYLFCATKDPQYLQLGKQALQADLNYGKLTQGSYGFPRRSNVSILYPYLGYGTAGVASVALRFHAVTADPQYRQFIDDIKTSVSSKYTVNSGLFSGVTGLGNYLLDAYQFLQDEDYYYLACQAADALQVFSVQRDEGVCFPANNRTKVNTDYADGSAGTALFLQRLKQLGDNFNFMIDPILHAYQAGQVKH</sequence>
<dbReference type="EMBL" id="JAPJDZ010000060">
    <property type="protein sequence ID" value="MDP5137666.1"/>
    <property type="molecule type" value="Genomic_DNA"/>
</dbReference>
<gene>
    <name evidence="7" type="primary">lanKC</name>
    <name evidence="7" type="ORF">ORJ04_17050</name>
</gene>
<keyword evidence="8" id="KW-1185">Reference proteome</keyword>
<evidence type="ECO:0000256" key="4">
    <source>
        <dbReference type="ARBA" id="ARBA00022777"/>
    </source>
</evidence>
<dbReference type="InterPro" id="IPR053524">
    <property type="entry name" value="Aerial_hyphae_peptide-synth"/>
</dbReference>
<dbReference type="SMART" id="SM00220">
    <property type="entry name" value="S_TKc"/>
    <property type="match status" value="1"/>
</dbReference>
<dbReference type="Gene3D" id="3.30.200.20">
    <property type="entry name" value="Phosphorylase Kinase, domain 1"/>
    <property type="match status" value="1"/>
</dbReference>
<dbReference type="InterPro" id="IPR011009">
    <property type="entry name" value="Kinase-like_dom_sf"/>
</dbReference>
<dbReference type="Proteomes" id="UP001231109">
    <property type="component" value="Unassembled WGS sequence"/>
</dbReference>
<proteinExistence type="predicted"/>
<evidence type="ECO:0000313" key="7">
    <source>
        <dbReference type="EMBL" id="MDP5137666.1"/>
    </source>
</evidence>
<evidence type="ECO:0000313" key="8">
    <source>
        <dbReference type="Proteomes" id="UP001231109"/>
    </source>
</evidence>
<keyword evidence="1" id="KW-0723">Serine/threonine-protein kinase</keyword>
<dbReference type="Pfam" id="PF05147">
    <property type="entry name" value="LANC_like"/>
    <property type="match status" value="1"/>
</dbReference>
<dbReference type="InterPro" id="IPR007822">
    <property type="entry name" value="LANC-like"/>
</dbReference>
<keyword evidence="3" id="KW-0547">Nucleotide-binding</keyword>
<evidence type="ECO:0000256" key="1">
    <source>
        <dbReference type="ARBA" id="ARBA00022527"/>
    </source>
</evidence>
<dbReference type="RefSeq" id="WP_305976941.1">
    <property type="nucleotide sequence ID" value="NZ_JAPJDZ010000060.1"/>
</dbReference>
<name>A0ABT9I2P6_9GAMM</name>
<dbReference type="InterPro" id="IPR000719">
    <property type="entry name" value="Prot_kinase_dom"/>
</dbReference>
<evidence type="ECO:0000256" key="5">
    <source>
        <dbReference type="ARBA" id="ARBA00022840"/>
    </source>
</evidence>
<reference evidence="7 8" key="1">
    <citation type="submission" date="2022-11" db="EMBL/GenBank/DDBJ databases">
        <title>Viruses from the air-sea interface of a natural surface slick.</title>
        <authorList>
            <person name="Rahlff J."/>
            <person name="Holmfeldt K."/>
        </authorList>
    </citation>
    <scope>NUCLEOTIDE SEQUENCE [LARGE SCALE GENOMIC DNA]</scope>
    <source>
        <strain evidence="7 8">SMS4</strain>
    </source>
</reference>
<dbReference type="InterPro" id="IPR058053">
    <property type="entry name" value="RamC_C"/>
</dbReference>
<dbReference type="NCBIfam" id="NF038151">
    <property type="entry name" value="lanthi_synth_III"/>
    <property type="match status" value="1"/>
</dbReference>
<feature type="domain" description="Protein kinase" evidence="6">
    <location>
        <begin position="230"/>
        <end position="500"/>
    </location>
</feature>
<keyword evidence="2" id="KW-0808">Transferase</keyword>
<evidence type="ECO:0000256" key="3">
    <source>
        <dbReference type="ARBA" id="ARBA00022741"/>
    </source>
</evidence>
<dbReference type="PROSITE" id="PS50011">
    <property type="entry name" value="PROTEIN_KINASE_DOM"/>
    <property type="match status" value="1"/>
</dbReference>
<dbReference type="InterPro" id="IPR057929">
    <property type="entry name" value="RamC_N"/>
</dbReference>
<dbReference type="SMART" id="SM01260">
    <property type="entry name" value="LANC_like"/>
    <property type="match status" value="1"/>
</dbReference>
<evidence type="ECO:0000259" key="6">
    <source>
        <dbReference type="PROSITE" id="PS50011"/>
    </source>
</evidence>
<dbReference type="Gene3D" id="1.10.510.10">
    <property type="entry name" value="Transferase(Phosphotransferase) domain 1"/>
    <property type="match status" value="1"/>
</dbReference>
<organism evidence="7 8">
    <name type="scientific">Rheinheimera baltica</name>
    <dbReference type="NCBI Taxonomy" id="67576"/>
    <lineage>
        <taxon>Bacteria</taxon>
        <taxon>Pseudomonadati</taxon>
        <taxon>Pseudomonadota</taxon>
        <taxon>Gammaproteobacteria</taxon>
        <taxon>Chromatiales</taxon>
        <taxon>Chromatiaceae</taxon>
        <taxon>Rheinheimera</taxon>
    </lineage>
</organism>
<dbReference type="Pfam" id="PF25816">
    <property type="entry name" value="RamC_N"/>
    <property type="match status" value="1"/>
</dbReference>
<comment type="caution">
    <text evidence="7">The sequence shown here is derived from an EMBL/GenBank/DDBJ whole genome shotgun (WGS) entry which is preliminary data.</text>
</comment>
<dbReference type="CDD" id="cd04791">
    <property type="entry name" value="LanC_SerThrkinase"/>
    <property type="match status" value="1"/>
</dbReference>
<dbReference type="Gene3D" id="1.50.10.20">
    <property type="match status" value="1"/>
</dbReference>